<evidence type="ECO:0000256" key="8">
    <source>
        <dbReference type="ARBA" id="ARBA00023239"/>
    </source>
</evidence>
<dbReference type="InterPro" id="IPR033175">
    <property type="entry name" value="PSD-A"/>
</dbReference>
<comment type="catalytic activity">
    <reaction evidence="11">
        <text>a 1,2-diacyl-sn-glycero-3-phospho-L-serine + H(+) = a 1,2-diacyl-sn-glycero-3-phosphoethanolamine + CO2</text>
        <dbReference type="Rhea" id="RHEA:20828"/>
        <dbReference type="ChEBI" id="CHEBI:15378"/>
        <dbReference type="ChEBI" id="CHEBI:16526"/>
        <dbReference type="ChEBI" id="CHEBI:57262"/>
        <dbReference type="ChEBI" id="CHEBI:64612"/>
        <dbReference type="EC" id="4.1.1.65"/>
    </reaction>
</comment>
<gene>
    <name evidence="11" type="primary">psd</name>
    <name evidence="12" type="ORF">RMCT_2692</name>
</gene>
<dbReference type="NCBIfam" id="NF003679">
    <property type="entry name" value="PRK05305.1-3"/>
    <property type="match status" value="1"/>
</dbReference>
<comment type="function">
    <text evidence="11">Catalyzes the formation of phosphatidylethanolamine (PtdEtn) from phosphatidylserine (PtdSer).</text>
</comment>
<evidence type="ECO:0000256" key="11">
    <source>
        <dbReference type="HAMAP-Rule" id="MF_00664"/>
    </source>
</evidence>
<dbReference type="HAMAP" id="MF_00664">
    <property type="entry name" value="PS_decarb_PSD_A"/>
    <property type="match status" value="1"/>
</dbReference>
<keyword evidence="5 11" id="KW-0472">Membrane</keyword>
<feature type="chain" id="PRO_5023255020" description="Phosphatidylserine decarboxylase alpha chain" evidence="11">
    <location>
        <begin position="209"/>
        <end position="241"/>
    </location>
</feature>
<dbReference type="AlphaFoldDB" id="A0A100XFQ7"/>
<dbReference type="RefSeq" id="WP_081475538.1">
    <property type="nucleotide sequence ID" value="NZ_BCTB01000018.1"/>
</dbReference>
<evidence type="ECO:0000256" key="9">
    <source>
        <dbReference type="ARBA" id="ARBA00023264"/>
    </source>
</evidence>
<dbReference type="OrthoDB" id="9790893at2"/>
<feature type="site" description="Cleavage (non-hydrolytic); by autocatalysis" evidence="11">
    <location>
        <begin position="208"/>
        <end position="209"/>
    </location>
</feature>
<dbReference type="GO" id="GO:0006646">
    <property type="term" value="P:phosphatidylethanolamine biosynthetic process"/>
    <property type="evidence" value="ECO:0007669"/>
    <property type="project" value="UniProtKB-UniRule"/>
</dbReference>
<dbReference type="UniPathway" id="UPA00558">
    <property type="reaction ID" value="UER00616"/>
</dbReference>
<feature type="modified residue" description="Pyruvic acid (Ser); by autocatalysis" evidence="11">
    <location>
        <position position="209"/>
    </location>
</feature>
<evidence type="ECO:0000256" key="10">
    <source>
        <dbReference type="ARBA" id="ARBA00023317"/>
    </source>
</evidence>
<keyword evidence="1 11" id="KW-1003">Cell membrane</keyword>
<comment type="subcellular location">
    <subcellularLocation>
        <location evidence="11">Cell membrane</location>
        <topology evidence="11">Peripheral membrane protein</topology>
    </subcellularLocation>
</comment>
<organism evidence="12 13">
    <name type="scientific">Mycolicibacterium thermoresistibile</name>
    <name type="common">Mycobacterium thermoresistibile</name>
    <dbReference type="NCBI Taxonomy" id="1797"/>
    <lineage>
        <taxon>Bacteria</taxon>
        <taxon>Bacillati</taxon>
        <taxon>Actinomycetota</taxon>
        <taxon>Actinomycetes</taxon>
        <taxon>Mycobacteriales</taxon>
        <taxon>Mycobacteriaceae</taxon>
        <taxon>Mycolicibacterium</taxon>
    </lineage>
</organism>
<dbReference type="Proteomes" id="UP000069654">
    <property type="component" value="Unassembled WGS sequence"/>
</dbReference>
<dbReference type="PANTHER" id="PTHR35809">
    <property type="entry name" value="ARCHAETIDYLSERINE DECARBOXYLASE PROENZYME-RELATED"/>
    <property type="match status" value="1"/>
</dbReference>
<comment type="subunit">
    <text evidence="11">Heterodimer of a large membrane-associated beta subunit and a small pyruvoyl-containing alpha subunit.</text>
</comment>
<proteinExistence type="inferred from homology"/>
<sequence>MARPPRPSVDSDSPASSELSRLVDLVRSTVPPMHPAGLPFVAGGLGLAAAGRRRRWLRTAGLTAAGACALFFRHPPRTPPSRPGVVVAPADGRITLIDRVTPPEELGMPAAPMTRISIFLSLFDVHVQRAPIGGEVVAVVHRPGEFGSADRGRASTDNERNSMWIRTPDGVDIAVVQIAGLLARRIVCDATAGDKLTVGQTYGLIRFGSRLDTYVPEGATVLVESDQRAVGGETVLAELPR</sequence>
<dbReference type="PANTHER" id="PTHR35809:SF1">
    <property type="entry name" value="ARCHAETIDYLSERINE DECARBOXYLASE PROENZYME-RELATED"/>
    <property type="match status" value="1"/>
</dbReference>
<evidence type="ECO:0000256" key="7">
    <source>
        <dbReference type="ARBA" id="ARBA00023209"/>
    </source>
</evidence>
<comment type="PTM">
    <text evidence="11">Is synthesized initially as an inactive proenzyme. Formation of the active enzyme involves a self-maturation process in which the active site pyruvoyl group is generated from an internal serine residue via an autocatalytic post-translational modification. Two non-identical subunits are generated from the proenzyme in this reaction, and the pyruvate is formed at the N-terminus of the alpha chain, which is derived from the carboxyl end of the proenzyme. The post-translation cleavage follows an unusual pathway, termed non-hydrolytic serinolysis, in which the side chain hydroxyl group of the serine supplies its oxygen atom to form the C-terminus of the beta chain, while the remainder of the serine residue undergoes an oxidative deamination to produce ammonia and the pyruvoyl prosthetic group on the alpha chain.</text>
</comment>
<keyword evidence="7 11" id="KW-0594">Phospholipid biosynthesis</keyword>
<evidence type="ECO:0000313" key="13">
    <source>
        <dbReference type="Proteomes" id="UP000069654"/>
    </source>
</evidence>
<evidence type="ECO:0000256" key="5">
    <source>
        <dbReference type="ARBA" id="ARBA00023136"/>
    </source>
</evidence>
<evidence type="ECO:0000256" key="3">
    <source>
        <dbReference type="ARBA" id="ARBA00022793"/>
    </source>
</evidence>
<keyword evidence="10 11" id="KW-0670">Pyruvate</keyword>
<comment type="similarity">
    <text evidence="11">Belongs to the phosphatidylserine decarboxylase family. PSD-A subfamily.</text>
</comment>
<keyword evidence="8 11" id="KW-0456">Lyase</keyword>
<feature type="active site" description="Schiff-base intermediate with substrate; via pyruvic acid" evidence="11">
    <location>
        <position position="209"/>
    </location>
</feature>
<reference evidence="13" key="2">
    <citation type="submission" date="2016-02" db="EMBL/GenBank/DDBJ databases">
        <title>Draft genome sequence of five rapidly growing Mycobacterium species.</title>
        <authorList>
            <person name="Katahira K."/>
            <person name="Gotou Y."/>
            <person name="Iida K."/>
            <person name="Ogura Y."/>
            <person name="Hayashi T."/>
        </authorList>
    </citation>
    <scope>NUCLEOTIDE SEQUENCE [LARGE SCALE GENOMIC DNA]</scope>
    <source>
        <strain evidence="13">JCM6362</strain>
    </source>
</reference>
<comment type="cofactor">
    <cofactor evidence="11">
        <name>pyruvate</name>
        <dbReference type="ChEBI" id="CHEBI:15361"/>
    </cofactor>
    <text evidence="11">Binds 1 pyruvoyl group covalently per subunit.</text>
</comment>
<comment type="pathway">
    <text evidence="11">Phospholipid metabolism; phosphatidylethanolamine biosynthesis; phosphatidylethanolamine from CDP-diacylglycerol: step 2/2.</text>
</comment>
<keyword evidence="2 11" id="KW-0444">Lipid biosynthesis</keyword>
<evidence type="ECO:0000313" key="12">
    <source>
        <dbReference type="EMBL" id="GAT15722.1"/>
    </source>
</evidence>
<keyword evidence="6 11" id="KW-0865">Zymogen</keyword>
<dbReference type="EC" id="4.1.1.65" evidence="11"/>
<evidence type="ECO:0000256" key="1">
    <source>
        <dbReference type="ARBA" id="ARBA00022475"/>
    </source>
</evidence>
<dbReference type="EMBL" id="BCTB01000018">
    <property type="protein sequence ID" value="GAT15722.1"/>
    <property type="molecule type" value="Genomic_DNA"/>
</dbReference>
<accession>A0A100XFQ7</accession>
<evidence type="ECO:0000256" key="2">
    <source>
        <dbReference type="ARBA" id="ARBA00022516"/>
    </source>
</evidence>
<feature type="chain" id="PRO_5023255019" description="Phosphatidylserine decarboxylase beta chain" evidence="11">
    <location>
        <begin position="1"/>
        <end position="208"/>
    </location>
</feature>
<dbReference type="GO" id="GO:0005886">
    <property type="term" value="C:plasma membrane"/>
    <property type="evidence" value="ECO:0007669"/>
    <property type="project" value="UniProtKB-SubCell"/>
</dbReference>
<keyword evidence="3 11" id="KW-0210">Decarboxylase</keyword>
<evidence type="ECO:0000256" key="4">
    <source>
        <dbReference type="ARBA" id="ARBA00023098"/>
    </source>
</evidence>
<name>A0A100XFQ7_MYCTH</name>
<dbReference type="GO" id="GO:0004609">
    <property type="term" value="F:phosphatidylserine decarboxylase activity"/>
    <property type="evidence" value="ECO:0007669"/>
    <property type="project" value="UniProtKB-UniRule"/>
</dbReference>
<dbReference type="Pfam" id="PF02666">
    <property type="entry name" value="PS_Dcarbxylase"/>
    <property type="match status" value="1"/>
</dbReference>
<keyword evidence="4 11" id="KW-0443">Lipid metabolism</keyword>
<evidence type="ECO:0000256" key="6">
    <source>
        <dbReference type="ARBA" id="ARBA00023145"/>
    </source>
</evidence>
<dbReference type="STRING" id="1797.RMCT_2692"/>
<protein>
    <recommendedName>
        <fullName evidence="11">Phosphatidylserine decarboxylase proenzyme</fullName>
        <ecNumber evidence="11">4.1.1.65</ecNumber>
    </recommendedName>
    <component>
        <recommendedName>
            <fullName evidence="11">Phosphatidylserine decarboxylase alpha chain</fullName>
        </recommendedName>
    </component>
    <component>
        <recommendedName>
            <fullName evidence="11">Phosphatidylserine decarboxylase beta chain</fullName>
        </recommendedName>
    </component>
</protein>
<reference evidence="12 13" key="1">
    <citation type="journal article" date="2016" name="Genome Announc.">
        <title>Draft Genome Sequences of Five Rapidly Growing Mycobacterium Species, M. thermoresistibile, M. fortuitum subsp. acetamidolyticum, M. canariasense, M. brisbanense, and M. novocastrense.</title>
        <authorList>
            <person name="Katahira K."/>
            <person name="Ogura Y."/>
            <person name="Gotoh Y."/>
            <person name="Hayashi T."/>
        </authorList>
    </citation>
    <scope>NUCLEOTIDE SEQUENCE [LARGE SCALE GENOMIC DNA]</scope>
    <source>
        <strain evidence="12 13">JCM6362</strain>
    </source>
</reference>
<comment type="caution">
    <text evidence="12">The sequence shown here is derived from an EMBL/GenBank/DDBJ whole genome shotgun (WGS) entry which is preliminary data.</text>
</comment>
<dbReference type="InterPro" id="IPR003817">
    <property type="entry name" value="PS_Dcarbxylase"/>
</dbReference>
<keyword evidence="9 11" id="KW-1208">Phospholipid metabolism</keyword>